<dbReference type="Proteomes" id="UP000008983">
    <property type="component" value="Unassembled WGS sequence"/>
</dbReference>
<dbReference type="AlphaFoldDB" id="G0QQA8"/>
<dbReference type="InParanoid" id="G0QQA8"/>
<sequence length="127" mass="15732">MNSHQQALINRKKSSEEYLMMNIQTPVQTNTQIYNLMKYLIKIAIKKIFIQLLLNQFQEIFLIKKKMDQYLLMGQQILEKRIQFQEIQKKMSKKVFFLELCSFYQWRNLIYQINRKKQQKYKKQKQK</sequence>
<evidence type="ECO:0000313" key="2">
    <source>
        <dbReference type="Proteomes" id="UP000008983"/>
    </source>
</evidence>
<keyword evidence="2" id="KW-1185">Reference proteome</keyword>
<reference evidence="1 2" key="1">
    <citation type="submission" date="2011-07" db="EMBL/GenBank/DDBJ databases">
        <authorList>
            <person name="Coyne R."/>
            <person name="Brami D."/>
            <person name="Johnson J."/>
            <person name="Hostetler J."/>
            <person name="Hannick L."/>
            <person name="Clark T."/>
            <person name="Cassidy-Hanley D."/>
            <person name="Inman J."/>
        </authorList>
    </citation>
    <scope>NUCLEOTIDE SEQUENCE [LARGE SCALE GENOMIC DNA]</scope>
    <source>
        <strain evidence="1 2">G5</strain>
    </source>
</reference>
<name>G0QQA8_ICHMU</name>
<evidence type="ECO:0000313" key="1">
    <source>
        <dbReference type="EMBL" id="EGR32609.1"/>
    </source>
</evidence>
<proteinExistence type="predicted"/>
<dbReference type="RefSeq" id="XP_004036595.1">
    <property type="nucleotide sequence ID" value="XM_004036547.1"/>
</dbReference>
<organism evidence="1 2">
    <name type="scientific">Ichthyophthirius multifiliis</name>
    <name type="common">White spot disease agent</name>
    <name type="synonym">Ich</name>
    <dbReference type="NCBI Taxonomy" id="5932"/>
    <lineage>
        <taxon>Eukaryota</taxon>
        <taxon>Sar</taxon>
        <taxon>Alveolata</taxon>
        <taxon>Ciliophora</taxon>
        <taxon>Intramacronucleata</taxon>
        <taxon>Oligohymenophorea</taxon>
        <taxon>Hymenostomatida</taxon>
        <taxon>Ophryoglenina</taxon>
        <taxon>Ichthyophthirius</taxon>
    </lineage>
</organism>
<protein>
    <submittedName>
        <fullName evidence="1">Uncharacterized protein</fullName>
    </submittedName>
</protein>
<gene>
    <name evidence="1" type="ORF">IMG5_076390</name>
</gene>
<dbReference type="EMBL" id="GL983617">
    <property type="protein sequence ID" value="EGR32609.1"/>
    <property type="molecule type" value="Genomic_DNA"/>
</dbReference>
<dbReference type="GeneID" id="14908758"/>
<accession>G0QQA8</accession>